<dbReference type="HOGENOM" id="CLU_665452_0_0_4"/>
<reference evidence="5" key="1">
    <citation type="submission" date="2006-02" db="EMBL/GenBank/DDBJ databases">
        <title>Complete sequence of chromosome of Rhodoferax ferrireducens DSM 15236.</title>
        <authorList>
            <person name="Copeland A."/>
            <person name="Lucas S."/>
            <person name="Lapidus A."/>
            <person name="Barry K."/>
            <person name="Detter J.C."/>
            <person name="Glavina del Rio T."/>
            <person name="Hammon N."/>
            <person name="Israni S."/>
            <person name="Pitluck S."/>
            <person name="Brettin T."/>
            <person name="Bruce D."/>
            <person name="Han C."/>
            <person name="Tapia R."/>
            <person name="Gilna P."/>
            <person name="Kiss H."/>
            <person name="Schmutz J."/>
            <person name="Larimer F."/>
            <person name="Land M."/>
            <person name="Kyrpides N."/>
            <person name="Ivanova N."/>
            <person name="Richardson P."/>
        </authorList>
    </citation>
    <scope>NUCLEOTIDE SEQUENCE [LARGE SCALE GENOMIC DNA]</scope>
    <source>
        <strain evidence="5">ATCC BAA-621 / DSM 15236 / T118</strain>
    </source>
</reference>
<dbReference type="RefSeq" id="WP_011464045.1">
    <property type="nucleotide sequence ID" value="NC_007908.1"/>
</dbReference>
<dbReference type="InterPro" id="IPR043724">
    <property type="entry name" value="DUF5666"/>
</dbReference>
<feature type="domain" description="DUF5666" evidence="3">
    <location>
        <begin position="90"/>
        <end position="148"/>
    </location>
</feature>
<evidence type="ECO:0000313" key="4">
    <source>
        <dbReference type="EMBL" id="ABD69477.1"/>
    </source>
</evidence>
<proteinExistence type="predicted"/>
<gene>
    <name evidence="4" type="ordered locus">Rfer_1748</name>
</gene>
<feature type="region of interest" description="Disordered" evidence="1">
    <location>
        <begin position="358"/>
        <end position="413"/>
    </location>
</feature>
<dbReference type="eggNOG" id="ENOG50337M5">
    <property type="taxonomic scope" value="Bacteria"/>
</dbReference>
<protein>
    <recommendedName>
        <fullName evidence="3">DUF5666 domain-containing protein</fullName>
    </recommendedName>
</protein>
<feature type="chain" id="PRO_5004200139" description="DUF5666 domain-containing protein" evidence="2">
    <location>
        <begin position="39"/>
        <end position="413"/>
    </location>
</feature>
<dbReference type="STRING" id="338969.Rfer_1748"/>
<evidence type="ECO:0000256" key="1">
    <source>
        <dbReference type="SAM" id="MobiDB-lite"/>
    </source>
</evidence>
<evidence type="ECO:0000256" key="2">
    <source>
        <dbReference type="SAM" id="SignalP"/>
    </source>
</evidence>
<dbReference type="Pfam" id="PF18914">
    <property type="entry name" value="DUF5666"/>
    <property type="match status" value="3"/>
</dbReference>
<dbReference type="Proteomes" id="UP000008332">
    <property type="component" value="Chromosome"/>
</dbReference>
<feature type="domain" description="DUF5666" evidence="3">
    <location>
        <begin position="156"/>
        <end position="209"/>
    </location>
</feature>
<organism evidence="4 5">
    <name type="scientific">Albidiferax ferrireducens (strain ATCC BAA-621 / DSM 15236 / T118)</name>
    <name type="common">Rhodoferax ferrireducens</name>
    <dbReference type="NCBI Taxonomy" id="338969"/>
    <lineage>
        <taxon>Bacteria</taxon>
        <taxon>Pseudomonadati</taxon>
        <taxon>Pseudomonadota</taxon>
        <taxon>Betaproteobacteria</taxon>
        <taxon>Burkholderiales</taxon>
        <taxon>Comamonadaceae</taxon>
        <taxon>Rhodoferax</taxon>
    </lineage>
</organism>
<evidence type="ECO:0000259" key="3">
    <source>
        <dbReference type="Pfam" id="PF18914"/>
    </source>
</evidence>
<keyword evidence="2" id="KW-0732">Signal</keyword>
<feature type="domain" description="DUF5666" evidence="3">
    <location>
        <begin position="229"/>
        <end position="275"/>
    </location>
</feature>
<sequence>MPSNPSFYARQGGPTLLRLIVVPLAAWLCLFLPMPVQAQNVCATQASPVNPGSRSGVAAIMKDPGGIGGTGMVASKPLFGEGGIGGTGIVGVITGFASICVNGIEVHYDEKTPVRDNGQSGSASQLAVGQVVAVTATEDGAQITARGISMIHTIVGPVSALDVAKGHLEVVGQEVSALESVDLTVLHTGDWVRVGGYRTANGAVMASRVDPFSVQATEQLAQVRGPVSVLQGNTVMVGDTQIDLASLALPHGLAVGQELWVSGMWNDGVLHARQIAVNPTMEGLGHVNKVVLEGYIHQLSENEISLGFQSLKLAQGVHMVGGTKAELAVNRRVQISGRVETDQRITVDRIEFKGSTSKSSMAGSAVMNSAGGTGGTGSSGSMGGSGGMGGSSGSGSSGGMGGSGGMGKSGGMK</sequence>
<dbReference type="EMBL" id="CP000267">
    <property type="protein sequence ID" value="ABD69477.1"/>
    <property type="molecule type" value="Genomic_DNA"/>
</dbReference>
<name>Q21XM6_ALBFT</name>
<feature type="compositionally biased region" description="Gly residues" evidence="1">
    <location>
        <begin position="371"/>
        <end position="413"/>
    </location>
</feature>
<accession>Q21XM6</accession>
<feature type="signal peptide" evidence="2">
    <location>
        <begin position="1"/>
        <end position="38"/>
    </location>
</feature>
<dbReference type="AlphaFoldDB" id="Q21XM6"/>
<keyword evidence="5" id="KW-1185">Reference proteome</keyword>
<evidence type="ECO:0000313" key="5">
    <source>
        <dbReference type="Proteomes" id="UP000008332"/>
    </source>
</evidence>
<dbReference type="KEGG" id="rfr:Rfer_1748"/>